<dbReference type="InterPro" id="IPR002156">
    <property type="entry name" value="RNaseH_domain"/>
</dbReference>
<evidence type="ECO:0000259" key="1">
    <source>
        <dbReference type="Pfam" id="PF13456"/>
    </source>
</evidence>
<evidence type="ECO:0000313" key="3">
    <source>
        <dbReference type="Proteomes" id="UP000593577"/>
    </source>
</evidence>
<dbReference type="GO" id="GO:0004523">
    <property type="term" value="F:RNA-DNA hybrid ribonuclease activity"/>
    <property type="evidence" value="ECO:0007669"/>
    <property type="project" value="InterPro"/>
</dbReference>
<dbReference type="Pfam" id="PF13456">
    <property type="entry name" value="RVT_3"/>
    <property type="match status" value="1"/>
</dbReference>
<comment type="caution">
    <text evidence="2">The sequence shown here is derived from an EMBL/GenBank/DDBJ whole genome shotgun (WGS) entry which is preliminary data.</text>
</comment>
<organism evidence="2 3">
    <name type="scientific">Gossypium aridum</name>
    <name type="common">American cotton</name>
    <name type="synonym">Erioxylum aridum</name>
    <dbReference type="NCBI Taxonomy" id="34290"/>
    <lineage>
        <taxon>Eukaryota</taxon>
        <taxon>Viridiplantae</taxon>
        <taxon>Streptophyta</taxon>
        <taxon>Embryophyta</taxon>
        <taxon>Tracheophyta</taxon>
        <taxon>Spermatophyta</taxon>
        <taxon>Magnoliopsida</taxon>
        <taxon>eudicotyledons</taxon>
        <taxon>Gunneridae</taxon>
        <taxon>Pentapetalae</taxon>
        <taxon>rosids</taxon>
        <taxon>malvids</taxon>
        <taxon>Malvales</taxon>
        <taxon>Malvaceae</taxon>
        <taxon>Malvoideae</taxon>
        <taxon>Gossypium</taxon>
    </lineage>
</organism>
<dbReference type="AlphaFoldDB" id="A0A7J8Y9C1"/>
<reference evidence="2 3" key="1">
    <citation type="journal article" date="2019" name="Genome Biol. Evol.">
        <title>Insights into the evolution of the New World diploid cottons (Gossypium, subgenus Houzingenia) based on genome sequencing.</title>
        <authorList>
            <person name="Grover C.E."/>
            <person name="Arick M.A. 2nd"/>
            <person name="Thrash A."/>
            <person name="Conover J.L."/>
            <person name="Sanders W.S."/>
            <person name="Peterson D.G."/>
            <person name="Frelichowski J.E."/>
            <person name="Scheffler J.A."/>
            <person name="Scheffler B.E."/>
            <person name="Wendel J.F."/>
        </authorList>
    </citation>
    <scope>NUCLEOTIDE SEQUENCE [LARGE SCALE GENOMIC DNA]</scope>
    <source>
        <strain evidence="2">185</strain>
        <tissue evidence="2">Leaf</tissue>
    </source>
</reference>
<keyword evidence="3" id="KW-1185">Reference proteome</keyword>
<dbReference type="GO" id="GO:0003676">
    <property type="term" value="F:nucleic acid binding"/>
    <property type="evidence" value="ECO:0007669"/>
    <property type="project" value="InterPro"/>
</dbReference>
<proteinExistence type="predicted"/>
<dbReference type="Proteomes" id="UP000593577">
    <property type="component" value="Unassembled WGS sequence"/>
</dbReference>
<protein>
    <recommendedName>
        <fullName evidence="1">RNase H type-1 domain-containing protein</fullName>
    </recommendedName>
</protein>
<gene>
    <name evidence="2" type="ORF">Goari_002757</name>
</gene>
<evidence type="ECO:0000313" key="2">
    <source>
        <dbReference type="EMBL" id="MBA0696181.1"/>
    </source>
</evidence>
<name>A0A7J8Y9C1_GOSAI</name>
<sequence length="168" mass="19016">MKKLLKNRMAWRMGSGDFKVAELIEPNLRQWKDLVTFCLQGKRHLREERKVWSGEPTGEHTTGRNKALHDGFLQSVLETIQFTKAYLSSWDKKQSNISGTDIVCRDSKGVILGSKTMVNLCVPTLFAAKALACLQAVQTGLHLEYRHVIIKGDGLSVIRKFQSGEEDR</sequence>
<feature type="domain" description="RNase H type-1" evidence="1">
    <location>
        <begin position="92"/>
        <end position="165"/>
    </location>
</feature>
<dbReference type="EMBL" id="JABFAA010000011">
    <property type="protein sequence ID" value="MBA0696181.1"/>
    <property type="molecule type" value="Genomic_DNA"/>
</dbReference>
<accession>A0A7J8Y9C1</accession>